<sequence length="288" mass="33108">MDWLQNLTADWDWNTFWPETLGKATGVIIGIMASWFLLIRRRLQSMNRLKSGDSDDVLFQAHYLVPVSTETTEHGPATRYQLLFRNVAEKKIVPQIYDNPAAAELVKTLGDQTSLNQPILPTQGTIGFEVLNDAASWMSGVMATSSNQRRVWLFCMTAEDRQVVRKRCVRCFLIRPEDLERFHDWNWCCDQVSVERPWHWFRVVALHRVARLYADQCRMHSHPAKSTAMPLVDDQSAHRRIVPLSLGLIETEHPICEPFELDWAALRSTPAGRQLILEEGPWPDGLSS</sequence>
<dbReference type="AlphaFoldDB" id="A0A5C5ZZS3"/>
<dbReference type="OrthoDB" id="253724at2"/>
<keyword evidence="1" id="KW-1133">Transmembrane helix</keyword>
<dbReference type="Proteomes" id="UP000316213">
    <property type="component" value="Unassembled WGS sequence"/>
</dbReference>
<keyword evidence="3" id="KW-1185">Reference proteome</keyword>
<dbReference type="EMBL" id="SJPM01000011">
    <property type="protein sequence ID" value="TWT92625.1"/>
    <property type="molecule type" value="Genomic_DNA"/>
</dbReference>
<feature type="transmembrane region" description="Helical" evidence="1">
    <location>
        <begin position="20"/>
        <end position="39"/>
    </location>
</feature>
<evidence type="ECO:0000313" key="2">
    <source>
        <dbReference type="EMBL" id="TWT92625.1"/>
    </source>
</evidence>
<evidence type="ECO:0000313" key="3">
    <source>
        <dbReference type="Proteomes" id="UP000316213"/>
    </source>
</evidence>
<dbReference type="RefSeq" id="WP_146580304.1">
    <property type="nucleotide sequence ID" value="NZ_SJPM01000011.1"/>
</dbReference>
<evidence type="ECO:0000256" key="1">
    <source>
        <dbReference type="SAM" id="Phobius"/>
    </source>
</evidence>
<accession>A0A5C5ZZS3</accession>
<proteinExistence type="predicted"/>
<comment type="caution">
    <text evidence="2">The sequence shown here is derived from an EMBL/GenBank/DDBJ whole genome shotgun (WGS) entry which is preliminary data.</text>
</comment>
<organism evidence="2 3">
    <name type="scientific">Neorhodopirellula pilleata</name>
    <dbReference type="NCBI Taxonomy" id="2714738"/>
    <lineage>
        <taxon>Bacteria</taxon>
        <taxon>Pseudomonadati</taxon>
        <taxon>Planctomycetota</taxon>
        <taxon>Planctomycetia</taxon>
        <taxon>Pirellulales</taxon>
        <taxon>Pirellulaceae</taxon>
        <taxon>Neorhodopirellula</taxon>
    </lineage>
</organism>
<keyword evidence="1" id="KW-0472">Membrane</keyword>
<reference evidence="2 3" key="1">
    <citation type="submission" date="2019-02" db="EMBL/GenBank/DDBJ databases">
        <title>Deep-cultivation of Planctomycetes and their phenomic and genomic characterization uncovers novel biology.</title>
        <authorList>
            <person name="Wiegand S."/>
            <person name="Jogler M."/>
            <person name="Boedeker C."/>
            <person name="Pinto D."/>
            <person name="Vollmers J."/>
            <person name="Rivas-Marin E."/>
            <person name="Kohn T."/>
            <person name="Peeters S.H."/>
            <person name="Heuer A."/>
            <person name="Rast P."/>
            <person name="Oberbeckmann S."/>
            <person name="Bunk B."/>
            <person name="Jeske O."/>
            <person name="Meyerdierks A."/>
            <person name="Storesund J.E."/>
            <person name="Kallscheuer N."/>
            <person name="Luecker S."/>
            <person name="Lage O.M."/>
            <person name="Pohl T."/>
            <person name="Merkel B.J."/>
            <person name="Hornburger P."/>
            <person name="Mueller R.-W."/>
            <person name="Bruemmer F."/>
            <person name="Labrenz M."/>
            <person name="Spormann A.M."/>
            <person name="Op Den Camp H."/>
            <person name="Overmann J."/>
            <person name="Amann R."/>
            <person name="Jetten M.S.M."/>
            <person name="Mascher T."/>
            <person name="Medema M.H."/>
            <person name="Devos D.P."/>
            <person name="Kaster A.-K."/>
            <person name="Ovreas L."/>
            <person name="Rohde M."/>
            <person name="Galperin M.Y."/>
            <person name="Jogler C."/>
        </authorList>
    </citation>
    <scope>NUCLEOTIDE SEQUENCE [LARGE SCALE GENOMIC DNA]</scope>
    <source>
        <strain evidence="2 3">Pla100</strain>
    </source>
</reference>
<protein>
    <submittedName>
        <fullName evidence="2">Uncharacterized protein</fullName>
    </submittedName>
</protein>
<keyword evidence="1" id="KW-0812">Transmembrane</keyword>
<name>A0A5C5ZZS3_9BACT</name>
<gene>
    <name evidence="2" type="ORF">Pla100_46450</name>
</gene>